<evidence type="ECO:0000256" key="8">
    <source>
        <dbReference type="ARBA" id="ARBA00022679"/>
    </source>
</evidence>
<dbReference type="Gene3D" id="3.40.50.2300">
    <property type="match status" value="1"/>
</dbReference>
<keyword evidence="21" id="KW-1185">Reference proteome</keyword>
<evidence type="ECO:0000256" key="12">
    <source>
        <dbReference type="ARBA" id="ARBA00022989"/>
    </source>
</evidence>
<keyword evidence="12 17" id="KW-1133">Transmembrane helix</keyword>
<evidence type="ECO:0000256" key="15">
    <source>
        <dbReference type="ARBA" id="ARBA00048444"/>
    </source>
</evidence>
<dbReference type="InterPro" id="IPR051088">
    <property type="entry name" value="PTS_Sugar-EIIC/EIIB"/>
</dbReference>
<evidence type="ECO:0000313" key="21">
    <source>
        <dbReference type="Proteomes" id="UP000752013"/>
    </source>
</evidence>
<dbReference type="InterPro" id="IPR036095">
    <property type="entry name" value="PTS_EIIB-like_sf"/>
</dbReference>
<keyword evidence="9" id="KW-0598">Phosphotransferase system</keyword>
<dbReference type="RefSeq" id="WP_167704405.1">
    <property type="nucleotide sequence ID" value="NZ_CP118170.1"/>
</dbReference>
<feature type="transmembrane region" description="Helical" evidence="17">
    <location>
        <begin position="143"/>
        <end position="160"/>
    </location>
</feature>
<dbReference type="PANTHER" id="PTHR33989:SF8">
    <property type="entry name" value="PERMEASE IIC COMPONENT"/>
    <property type="match status" value="1"/>
</dbReference>
<gene>
    <name evidence="20" type="ORF">HCT46_07260</name>
</gene>
<keyword evidence="13 17" id="KW-0472">Membrane</keyword>
<comment type="caution">
    <text evidence="20">The sequence shown here is derived from an EMBL/GenBank/DDBJ whole genome shotgun (WGS) entry which is preliminary data.</text>
</comment>
<feature type="transmembrane region" description="Helical" evidence="17">
    <location>
        <begin position="105"/>
        <end position="123"/>
    </location>
</feature>
<evidence type="ECO:0000256" key="4">
    <source>
        <dbReference type="ARBA" id="ARBA00022448"/>
    </source>
</evidence>
<protein>
    <recommendedName>
        <fullName evidence="3">PTS system lactose-specific EIICB component</fullName>
        <ecNumber evidence="2">2.7.1.207</ecNumber>
    </recommendedName>
    <alternativeName>
        <fullName evidence="14">EIICB-Lac</fullName>
    </alternativeName>
</protein>
<evidence type="ECO:0000256" key="7">
    <source>
        <dbReference type="ARBA" id="ARBA00022597"/>
    </source>
</evidence>
<feature type="modified residue" description="Phosphocysteine; by EIIA" evidence="16">
    <location>
        <position position="460"/>
    </location>
</feature>
<keyword evidence="10 17" id="KW-0812">Transmembrane</keyword>
<feature type="domain" description="PTS EIIB type-3" evidence="18">
    <location>
        <begin position="453"/>
        <end position="556"/>
    </location>
</feature>
<evidence type="ECO:0000256" key="14">
    <source>
        <dbReference type="ARBA" id="ARBA00029639"/>
    </source>
</evidence>
<keyword evidence="4" id="KW-0813">Transport</keyword>
<feature type="transmembrane region" description="Helical" evidence="17">
    <location>
        <begin position="181"/>
        <end position="200"/>
    </location>
</feature>
<dbReference type="PROSITE" id="PS51105">
    <property type="entry name" value="PTS_EIIC_TYPE_3"/>
    <property type="match status" value="1"/>
</dbReference>
<feature type="transmembrane region" description="Helical" evidence="17">
    <location>
        <begin position="220"/>
        <end position="243"/>
    </location>
</feature>
<dbReference type="EMBL" id="JAATLK010000003">
    <property type="protein sequence ID" value="NIZ47708.1"/>
    <property type="molecule type" value="Genomic_DNA"/>
</dbReference>
<dbReference type="Pfam" id="PF02302">
    <property type="entry name" value="PTS_IIB"/>
    <property type="match status" value="1"/>
</dbReference>
<evidence type="ECO:0000256" key="9">
    <source>
        <dbReference type="ARBA" id="ARBA00022683"/>
    </source>
</evidence>
<evidence type="ECO:0000256" key="3">
    <source>
        <dbReference type="ARBA" id="ARBA00020834"/>
    </source>
</evidence>
<keyword evidence="5" id="KW-1003">Cell membrane</keyword>
<reference evidence="20" key="1">
    <citation type="submission" date="2020-03" db="EMBL/GenBank/DDBJ databases">
        <title>Spirochaetal bacteria isolated from arthropods constitute a novel genus Entomospira genus novum within the order Spirochaetales.</title>
        <authorList>
            <person name="Grana-Miraglia L."/>
            <person name="Sikutova S."/>
            <person name="Fingerle V."/>
            <person name="Sing A."/>
            <person name="Castillo-Ramirez S."/>
            <person name="Margos G."/>
            <person name="Rudolf I."/>
        </authorList>
    </citation>
    <scope>NUCLEOTIDE SEQUENCE</scope>
    <source>
        <strain evidence="20">BR208</strain>
    </source>
</reference>
<dbReference type="PANTHER" id="PTHR33989">
    <property type="match status" value="1"/>
</dbReference>
<accession>A0A968GDW7</accession>
<evidence type="ECO:0000259" key="19">
    <source>
        <dbReference type="PROSITE" id="PS51105"/>
    </source>
</evidence>
<comment type="catalytic activity">
    <reaction evidence="15">
        <text>lactose(out) + N(pros)-phospho-L-histidyl-[protein] = lactose 6-phosphate(in) + L-histidyl-[protein]</text>
        <dbReference type="Rhea" id="RHEA:42400"/>
        <dbReference type="Rhea" id="RHEA-COMP:9745"/>
        <dbReference type="Rhea" id="RHEA-COMP:9746"/>
        <dbReference type="ChEBI" id="CHEBI:17716"/>
        <dbReference type="ChEBI" id="CHEBI:29979"/>
        <dbReference type="ChEBI" id="CHEBI:64837"/>
        <dbReference type="ChEBI" id="CHEBI:79080"/>
        <dbReference type="EC" id="2.7.1.207"/>
    </reaction>
</comment>
<dbReference type="GO" id="GO:0009401">
    <property type="term" value="P:phosphoenolpyruvate-dependent sugar phosphotransferase system"/>
    <property type="evidence" value="ECO:0007669"/>
    <property type="project" value="UniProtKB-KW"/>
</dbReference>
<evidence type="ECO:0000256" key="11">
    <source>
        <dbReference type="ARBA" id="ARBA00022777"/>
    </source>
</evidence>
<dbReference type="InterPro" id="IPR013012">
    <property type="entry name" value="PTS_EIIB_3"/>
</dbReference>
<feature type="transmembrane region" description="Helical" evidence="17">
    <location>
        <begin position="74"/>
        <end position="93"/>
    </location>
</feature>
<dbReference type="GO" id="GO:0016301">
    <property type="term" value="F:kinase activity"/>
    <property type="evidence" value="ECO:0007669"/>
    <property type="project" value="UniProtKB-KW"/>
</dbReference>
<dbReference type="GO" id="GO:0005886">
    <property type="term" value="C:plasma membrane"/>
    <property type="evidence" value="ECO:0007669"/>
    <property type="project" value="UniProtKB-SubCell"/>
</dbReference>
<dbReference type="Proteomes" id="UP000752013">
    <property type="component" value="Unassembled WGS sequence"/>
</dbReference>
<name>A0A968GDW7_9SPIO</name>
<dbReference type="SUPFAM" id="SSF52794">
    <property type="entry name" value="PTS system IIB component-like"/>
    <property type="match status" value="1"/>
</dbReference>
<feature type="domain" description="PTS EIIC type-3" evidence="19">
    <location>
        <begin position="7"/>
        <end position="412"/>
    </location>
</feature>
<evidence type="ECO:0000256" key="1">
    <source>
        <dbReference type="ARBA" id="ARBA00004651"/>
    </source>
</evidence>
<feature type="transmembrane region" description="Helical" evidence="17">
    <location>
        <begin position="383"/>
        <end position="410"/>
    </location>
</feature>
<organism evidence="20 21">
    <name type="scientific">Entomospira nematocerorum</name>
    <dbReference type="NCBI Taxonomy" id="2719987"/>
    <lineage>
        <taxon>Bacteria</taxon>
        <taxon>Pseudomonadati</taxon>
        <taxon>Spirochaetota</taxon>
        <taxon>Spirochaetia</taxon>
        <taxon>Spirochaetales</taxon>
        <taxon>Spirochaetaceae</taxon>
        <taxon>Entomospira</taxon>
    </lineage>
</organism>
<sequence>MNAIIDILEKNKPIFEKISSNPYLRAIRDGFISLIPVVLFSSIFLLIAFVPNIWGQQLPDVVVGHLMKAYDFSMGILGLLISATVVKSLATTFNGKLPIERQINIVSVMAASTIGFLLIGITAKPLVGGGIGLEMGFMGTKGLLSAFLVAFITANIYRFFVKNDIKITMPEQVPANISQTFADLFPMAATIIFFWVFDMIFRGFSPDGFTVWLIDVFKPIFSAADGYIGLAIIFGAMAFFWFIGIHGPSIVEPAVAAIYLDNVARNLELFQAGEHANFVLAQGTQYFVATIGGTGANLVITYMMALLAKSKQLKTIGRASSIPVTFGINEPVLFGVPFVLNPVFMIPFIFTPIINVWMFKFFIDLGMNGFIYNLPWTTPGPLGLILGTGFSPLVFIMMPLLLIVDFLIYYPFFRFYDSQLVDQESHRQQVDTNDSKDIDHVTDPILQATVDQQLDVLVLCANGATSSMLATSINKGAKELNLTMSSTALAYGQHKDVMQKYPLIVLAPQMASMLHEIEKDAGEFGVKVISMSGVDYIHYTRNPKDAVHFMIQKIGEKDD</sequence>
<dbReference type="EC" id="2.7.1.207" evidence="2"/>
<dbReference type="Pfam" id="PF02378">
    <property type="entry name" value="PTS_EIIC"/>
    <property type="match status" value="1"/>
</dbReference>
<comment type="subcellular location">
    <subcellularLocation>
        <location evidence="1">Cell membrane</location>
        <topology evidence="1">Multi-pass membrane protein</topology>
    </subcellularLocation>
</comment>
<evidence type="ECO:0000256" key="13">
    <source>
        <dbReference type="ARBA" id="ARBA00023136"/>
    </source>
</evidence>
<dbReference type="NCBIfam" id="TIGR00410">
    <property type="entry name" value="lacE"/>
    <property type="match status" value="1"/>
</dbReference>
<keyword evidence="8" id="KW-0808">Transferase</keyword>
<evidence type="ECO:0000256" key="10">
    <source>
        <dbReference type="ARBA" id="ARBA00022692"/>
    </source>
</evidence>
<evidence type="ECO:0000256" key="5">
    <source>
        <dbReference type="ARBA" id="ARBA00022475"/>
    </source>
</evidence>
<evidence type="ECO:0000259" key="18">
    <source>
        <dbReference type="PROSITE" id="PS51100"/>
    </source>
</evidence>
<evidence type="ECO:0000256" key="2">
    <source>
        <dbReference type="ARBA" id="ARBA00012802"/>
    </source>
</evidence>
<evidence type="ECO:0000256" key="6">
    <source>
        <dbReference type="ARBA" id="ARBA00022553"/>
    </source>
</evidence>
<dbReference type="PROSITE" id="PS51100">
    <property type="entry name" value="PTS_EIIB_TYPE_3"/>
    <property type="match status" value="1"/>
</dbReference>
<feature type="transmembrane region" description="Helical" evidence="17">
    <location>
        <begin position="31"/>
        <end position="54"/>
    </location>
</feature>
<evidence type="ECO:0000256" key="17">
    <source>
        <dbReference type="SAM" id="Phobius"/>
    </source>
</evidence>
<dbReference type="InterPro" id="IPR003501">
    <property type="entry name" value="PTS_EIIB_2/3"/>
</dbReference>
<feature type="transmembrane region" description="Helical" evidence="17">
    <location>
        <begin position="343"/>
        <end position="363"/>
    </location>
</feature>
<keyword evidence="11" id="KW-0418">Kinase</keyword>
<keyword evidence="7" id="KW-0762">Sugar transport</keyword>
<dbReference type="InterPro" id="IPR003352">
    <property type="entry name" value="PTS_EIIC"/>
</dbReference>
<dbReference type="InterPro" id="IPR004501">
    <property type="entry name" value="PTS_EIIC_3"/>
</dbReference>
<dbReference type="GO" id="GO:0008982">
    <property type="term" value="F:protein-N(PI)-phosphohistidine-sugar phosphotransferase activity"/>
    <property type="evidence" value="ECO:0007669"/>
    <property type="project" value="InterPro"/>
</dbReference>
<dbReference type="GO" id="GO:1901264">
    <property type="term" value="P:carbohydrate derivative transport"/>
    <property type="evidence" value="ECO:0007669"/>
    <property type="project" value="TreeGrafter"/>
</dbReference>
<dbReference type="AlphaFoldDB" id="A0A968GDW7"/>
<evidence type="ECO:0000256" key="16">
    <source>
        <dbReference type="PROSITE-ProRule" id="PRU00423"/>
    </source>
</evidence>
<evidence type="ECO:0000313" key="20">
    <source>
        <dbReference type="EMBL" id="NIZ47708.1"/>
    </source>
</evidence>
<proteinExistence type="predicted"/>
<keyword evidence="6" id="KW-0597">Phosphoprotein</keyword>